<accession>A0A162UYW0</accession>
<comment type="caution">
    <text evidence="2">The sequence shown here is derived from an EMBL/GenBank/DDBJ whole genome shotgun (WGS) entry which is preliminary data.</text>
</comment>
<sequence length="172" mass="19423">MHSRDEYREIITDAVCGRGSKYSQHTYTIHTANRPTTIGGCWVMNHSCEGILIDETVEVRGRFDTNVWYSYNDNSETAVAKDTVSYVEQISLQGLDPNCARDDLSVHVKVKQQPNCVDATIVDDHSEILVRVETEWLVEVIGPTKVWVLTMTPSHKKDSFDIESSSLEESSL</sequence>
<dbReference type="STRING" id="1765683.B2M26_11155"/>
<dbReference type="EMBL" id="LSUQ01000029">
    <property type="protein sequence ID" value="OAG93593.1"/>
    <property type="molecule type" value="Genomic_DNA"/>
</dbReference>
<keyword evidence="2" id="KW-0167">Capsid protein</keyword>
<evidence type="ECO:0000313" key="2">
    <source>
        <dbReference type="EMBL" id="OPG15610.1"/>
    </source>
</evidence>
<evidence type="ECO:0000313" key="1">
    <source>
        <dbReference type="EMBL" id="OAG93593.1"/>
    </source>
</evidence>
<proteinExistence type="predicted"/>
<organism evidence="2 4">
    <name type="scientific">Ferroacidibacillus organovorans</name>
    <dbReference type="NCBI Taxonomy" id="1765683"/>
    <lineage>
        <taxon>Bacteria</taxon>
        <taxon>Bacillati</taxon>
        <taxon>Bacillota</taxon>
        <taxon>Bacilli</taxon>
        <taxon>Bacillales</taxon>
        <taxon>Alicyclobacillaceae</taxon>
        <taxon>Ferroacidibacillus</taxon>
    </lineage>
</organism>
<dbReference type="AlphaFoldDB" id="A0A162UYW0"/>
<dbReference type="Proteomes" id="UP000077421">
    <property type="component" value="Unassembled WGS sequence"/>
</dbReference>
<name>A0A162UYW0_9BACL</name>
<dbReference type="RefSeq" id="WP_067565058.1">
    <property type="nucleotide sequence ID" value="NZ_LSUQ01000029.1"/>
</dbReference>
<dbReference type="Pfam" id="PF10628">
    <property type="entry name" value="CotE"/>
    <property type="match status" value="1"/>
</dbReference>
<dbReference type="EMBL" id="MWPS01000027">
    <property type="protein sequence ID" value="OPG15610.1"/>
    <property type="molecule type" value="Genomic_DNA"/>
</dbReference>
<keyword evidence="2" id="KW-0946">Virion</keyword>
<dbReference type="InterPro" id="IPR018901">
    <property type="entry name" value="Spore_coat_CotE"/>
</dbReference>
<dbReference type="OrthoDB" id="2374983at2"/>
<keyword evidence="4" id="KW-1185">Reference proteome</keyword>
<reference evidence="1 3" key="1">
    <citation type="submission" date="2016-02" db="EMBL/GenBank/DDBJ databases">
        <title>Draft genome sequence of Acidibacillus ferrooxidans SLC66.</title>
        <authorList>
            <person name="Oliveira G."/>
            <person name="Nancucheo I."/>
            <person name="Dall'Agnol H."/>
            <person name="Johnson B."/>
            <person name="Oliveira R."/>
            <person name="Nunes G.L."/>
            <person name="Tzotzos G."/>
            <person name="Orellana S.C."/>
            <person name="Salim A.C."/>
            <person name="Araujo F.M."/>
        </authorList>
    </citation>
    <scope>NUCLEOTIDE SEQUENCE [LARGE SCALE GENOMIC DNA]</scope>
    <source>
        <strain evidence="1 3">SLC66</strain>
    </source>
</reference>
<dbReference type="Proteomes" id="UP000190229">
    <property type="component" value="Unassembled WGS sequence"/>
</dbReference>
<evidence type="ECO:0000313" key="3">
    <source>
        <dbReference type="Proteomes" id="UP000077421"/>
    </source>
</evidence>
<reference evidence="2 4" key="2">
    <citation type="submission" date="2017-02" db="EMBL/GenBank/DDBJ databases">
        <title>Draft genome of Acidibacillus ferrooxidans Huett2.</title>
        <authorList>
            <person name="Schopf S."/>
        </authorList>
    </citation>
    <scope>NUCLEOTIDE SEQUENCE [LARGE SCALE GENOMIC DNA]</scope>
    <source>
        <strain evidence="2 4">Huett2</strain>
    </source>
</reference>
<evidence type="ECO:0000313" key="4">
    <source>
        <dbReference type="Proteomes" id="UP000190229"/>
    </source>
</evidence>
<protein>
    <submittedName>
        <fullName evidence="2">Spore coat protein</fullName>
    </submittedName>
</protein>
<gene>
    <name evidence="1" type="ORF">AYW79_09910</name>
    <name evidence="2" type="ORF">B2M26_11155</name>
</gene>